<accession>A0ABX8Q839</accession>
<organism evidence="1 2">
    <name type="scientific">Pseudomonas canavaninivorans</name>
    <dbReference type="NCBI Taxonomy" id="2842348"/>
    <lineage>
        <taxon>Bacteria</taxon>
        <taxon>Pseudomonadati</taxon>
        <taxon>Pseudomonadota</taxon>
        <taxon>Gammaproteobacteria</taxon>
        <taxon>Pseudomonadales</taxon>
        <taxon>Pseudomonadaceae</taxon>
        <taxon>Pseudomonas</taxon>
    </lineage>
</organism>
<keyword evidence="2" id="KW-1185">Reference proteome</keyword>
<name>A0ABX8Q839_PSECO</name>
<sequence>MEFVVHSYCLKGARQEPLLPPVTLTPTSLTLTVAELIRLAVAEQIAALLAQHSLQQASVREVLDRQYLSERDILQQASEGAVAMPHASESLDLDLDVGVEAERALKGFETRAFRILHNGVMLQRLDESIELGAPSTLAFIRLLPLIGG</sequence>
<evidence type="ECO:0000313" key="1">
    <source>
        <dbReference type="EMBL" id="QXI51323.1"/>
    </source>
</evidence>
<dbReference type="Proteomes" id="UP000824066">
    <property type="component" value="Chromosome"/>
</dbReference>
<gene>
    <name evidence="1" type="ORF">KSS97_17425</name>
</gene>
<dbReference type="EMBL" id="CP077080">
    <property type="protein sequence ID" value="QXI51323.1"/>
    <property type="molecule type" value="Genomic_DNA"/>
</dbReference>
<dbReference type="RefSeq" id="WP_217859759.1">
    <property type="nucleotide sequence ID" value="NZ_CP077080.1"/>
</dbReference>
<proteinExistence type="predicted"/>
<protein>
    <submittedName>
        <fullName evidence="1">Uncharacterized protein</fullName>
    </submittedName>
</protein>
<evidence type="ECO:0000313" key="2">
    <source>
        <dbReference type="Proteomes" id="UP000824066"/>
    </source>
</evidence>
<reference evidence="1 2" key="1">
    <citation type="journal article" date="2021" name="Microorganisms">
        <title>The Ever-Expanding Pseudomonas Genus: Description of 43 New Species and Partition of the Pseudomonas putida Group.</title>
        <authorList>
            <person name="Girard L."/>
            <person name="Lood C."/>
            <person name="Hofte M."/>
            <person name="Vandamme P."/>
            <person name="Rokni-Zadeh H."/>
            <person name="van Noort V."/>
            <person name="Lavigne R."/>
            <person name="De Mot R."/>
        </authorList>
    </citation>
    <scope>NUCLEOTIDE SEQUENCE [LARGE SCALE GENOMIC DNA]</scope>
    <source>
        <strain evidence="1 2">SWRI17</strain>
    </source>
</reference>